<dbReference type="AlphaFoldDB" id="A0A9X2WVF3"/>
<comment type="caution">
    <text evidence="1">The sequence shown here is derived from an EMBL/GenBank/DDBJ whole genome shotgun (WGS) entry which is preliminary data.</text>
</comment>
<dbReference type="Proteomes" id="UP001155604">
    <property type="component" value="Unassembled WGS sequence"/>
</dbReference>
<gene>
    <name evidence="1" type="ORF">NE536_12620</name>
</gene>
<evidence type="ECO:0000313" key="2">
    <source>
        <dbReference type="Proteomes" id="UP001155604"/>
    </source>
</evidence>
<dbReference type="RefSeq" id="WP_261272901.1">
    <property type="nucleotide sequence ID" value="NZ_JAMTCC010000019.1"/>
</dbReference>
<sequence length="59" mass="6665">LRASQLYPYSLLISYSKHLPDDFQAKMCNHEVSTTQLNIKKHSLGSDEETEKSGLINAL</sequence>
<keyword evidence="2" id="KW-1185">Reference proteome</keyword>
<reference evidence="1" key="1">
    <citation type="journal article" date="2023" name="Int. J. Syst. Evol. Microbiol.">
        <title>&lt;i&gt;Shewanella septentrionalis&lt;/i&gt; sp. nov. and &lt;i&gt;Shewanella holmiensis&lt;/i&gt; sp. nov., isolated from Baltic Sea water and sediments.</title>
        <authorList>
            <person name="Martin-Rodriguez A.J."/>
            <person name="Thorell K."/>
            <person name="Joffre E."/>
            <person name="Jensie-Markopoulos S."/>
            <person name="Moore E.R.B."/>
            <person name="Sjoling A."/>
        </authorList>
    </citation>
    <scope>NUCLEOTIDE SEQUENCE</scope>
    <source>
        <strain evidence="1">SP1W3</strain>
    </source>
</reference>
<evidence type="ECO:0000313" key="1">
    <source>
        <dbReference type="EMBL" id="MCT7946198.1"/>
    </source>
</evidence>
<protein>
    <submittedName>
        <fullName evidence="1">Uncharacterized protein</fullName>
    </submittedName>
</protein>
<accession>A0A9X2WVF3</accession>
<feature type="non-terminal residue" evidence="1">
    <location>
        <position position="1"/>
    </location>
</feature>
<name>A0A9X2WVF3_9GAMM</name>
<dbReference type="EMBL" id="JAMTCC010000019">
    <property type="protein sequence ID" value="MCT7946198.1"/>
    <property type="molecule type" value="Genomic_DNA"/>
</dbReference>
<proteinExistence type="predicted"/>
<organism evidence="1 2">
    <name type="scientific">Shewanella septentrionalis</name>
    <dbReference type="NCBI Taxonomy" id="2952223"/>
    <lineage>
        <taxon>Bacteria</taxon>
        <taxon>Pseudomonadati</taxon>
        <taxon>Pseudomonadota</taxon>
        <taxon>Gammaproteobacteria</taxon>
        <taxon>Alteromonadales</taxon>
        <taxon>Shewanellaceae</taxon>
        <taxon>Shewanella</taxon>
    </lineage>
</organism>